<dbReference type="EMBL" id="NRRL01000018">
    <property type="protein sequence ID" value="MBK1668168.1"/>
    <property type="molecule type" value="Genomic_DNA"/>
</dbReference>
<feature type="domain" description="AB hydrolase-1" evidence="2">
    <location>
        <begin position="16"/>
        <end position="399"/>
    </location>
</feature>
<dbReference type="Pfam" id="PF00561">
    <property type="entry name" value="Abhydrolase_1"/>
    <property type="match status" value="1"/>
</dbReference>
<gene>
    <name evidence="3" type="ORF">CKO28_08975</name>
</gene>
<sequence length="435" mass="48338">MPVAVFNPEAADRQNPPVVFFPGGPGYSSIGNKGYLEQLLKDVGDRTLVTMDHRGFIHAEPALKCPGYAEVSPYHEIIHTPAITSSIDPMERIDPVAEQVKTCYAKLVDEGVDPAHYNQYTVSRDVEEIRQHLGYETIRPYGSSTGSGTVLSYIQYFPEAADAVILGWPWFAHLRSRPPVDEFYTAKQRFTEIMALCVEQNEACRDLHPDWMLAIDKARRALDDQPFVVEVDAGNGATNRLYFDGAALLDTLYLMLPSMYSELPVLLDEIQSGDHSRLRSFFLIDDYAPETGPGNYALGYFLAHVCNDMGASKPSPKDSKAAVAREPAVLGFEPPWVCGWWDGRGAVPVEHNDLPRADLPVLAIHGQMDPCCGPRWSEQIARTMPNVQSIVMQGLGHSPVNECRSQVIRAFLSEPNARVDTSCSDEVPLEEWVVE</sequence>
<name>A0ABS1DEI4_9PROT</name>
<dbReference type="PANTHER" id="PTHR43722">
    <property type="entry name" value="PROLINE IMINOPEPTIDASE"/>
    <property type="match status" value="1"/>
</dbReference>
<evidence type="ECO:0000256" key="1">
    <source>
        <dbReference type="ARBA" id="ARBA00021843"/>
    </source>
</evidence>
<dbReference type="Gene3D" id="3.40.50.1820">
    <property type="entry name" value="alpha/beta hydrolase"/>
    <property type="match status" value="1"/>
</dbReference>
<dbReference type="GO" id="GO:0016787">
    <property type="term" value="F:hydrolase activity"/>
    <property type="evidence" value="ECO:0007669"/>
    <property type="project" value="UniProtKB-KW"/>
</dbReference>
<dbReference type="InterPro" id="IPR000073">
    <property type="entry name" value="AB_hydrolase_1"/>
</dbReference>
<accession>A0ABS1DEI4</accession>
<dbReference type="InterPro" id="IPR005944">
    <property type="entry name" value="Pro_iminopeptidase"/>
</dbReference>
<evidence type="ECO:0000259" key="2">
    <source>
        <dbReference type="Pfam" id="PF00561"/>
    </source>
</evidence>
<dbReference type="RefSeq" id="WP_200340345.1">
    <property type="nucleotide sequence ID" value="NZ_NRRL01000018.1"/>
</dbReference>
<dbReference type="Proteomes" id="UP001296873">
    <property type="component" value="Unassembled WGS sequence"/>
</dbReference>
<evidence type="ECO:0000313" key="4">
    <source>
        <dbReference type="Proteomes" id="UP001296873"/>
    </source>
</evidence>
<comment type="caution">
    <text evidence="3">The sequence shown here is derived from an EMBL/GenBank/DDBJ whole genome shotgun (WGS) entry which is preliminary data.</text>
</comment>
<reference evidence="3 4" key="1">
    <citation type="journal article" date="2020" name="Microorganisms">
        <title>Osmotic Adaptation and Compatible Solute Biosynthesis of Phototrophic Bacteria as Revealed from Genome Analyses.</title>
        <authorList>
            <person name="Imhoff J.F."/>
            <person name="Rahn T."/>
            <person name="Kunzel S."/>
            <person name="Keller A."/>
            <person name="Neulinger S.C."/>
        </authorList>
    </citation>
    <scope>NUCLEOTIDE SEQUENCE [LARGE SCALE GENOMIC DNA]</scope>
    <source>
        <strain evidence="3 4">DSM 9895</strain>
    </source>
</reference>
<organism evidence="3 4">
    <name type="scientific">Rhodovibrio sodomensis</name>
    <dbReference type="NCBI Taxonomy" id="1088"/>
    <lineage>
        <taxon>Bacteria</taxon>
        <taxon>Pseudomonadati</taxon>
        <taxon>Pseudomonadota</taxon>
        <taxon>Alphaproteobacteria</taxon>
        <taxon>Rhodospirillales</taxon>
        <taxon>Rhodovibrionaceae</taxon>
        <taxon>Rhodovibrio</taxon>
    </lineage>
</organism>
<keyword evidence="3" id="KW-0378">Hydrolase</keyword>
<dbReference type="InterPro" id="IPR029058">
    <property type="entry name" value="AB_hydrolase_fold"/>
</dbReference>
<dbReference type="PANTHER" id="PTHR43722:SF1">
    <property type="entry name" value="PROLINE IMINOPEPTIDASE"/>
    <property type="match status" value="1"/>
</dbReference>
<proteinExistence type="predicted"/>
<protein>
    <recommendedName>
        <fullName evidence="1">Proline iminopeptidase</fullName>
    </recommendedName>
</protein>
<evidence type="ECO:0000313" key="3">
    <source>
        <dbReference type="EMBL" id="MBK1668168.1"/>
    </source>
</evidence>
<dbReference type="SUPFAM" id="SSF53474">
    <property type="entry name" value="alpha/beta-Hydrolases"/>
    <property type="match status" value="1"/>
</dbReference>
<keyword evidence="4" id="KW-1185">Reference proteome</keyword>